<feature type="chain" id="PRO_5046658233" description="DUF1400 domain-containing protein" evidence="1">
    <location>
        <begin position="17"/>
        <end position="200"/>
    </location>
</feature>
<evidence type="ECO:0000256" key="1">
    <source>
        <dbReference type="SAM" id="SignalP"/>
    </source>
</evidence>
<keyword evidence="3" id="KW-1185">Reference proteome</keyword>
<gene>
    <name evidence="2" type="ORF">IQ217_00680</name>
</gene>
<comment type="caution">
    <text evidence="2">The sequence shown here is derived from an EMBL/GenBank/DDBJ whole genome shotgun (WGS) entry which is preliminary data.</text>
</comment>
<evidence type="ECO:0000313" key="3">
    <source>
        <dbReference type="Proteomes" id="UP000658720"/>
    </source>
</evidence>
<accession>A0ABR9VM33</accession>
<feature type="signal peptide" evidence="1">
    <location>
        <begin position="1"/>
        <end position="16"/>
    </location>
</feature>
<dbReference type="PIRSF" id="PIRSF020893">
    <property type="entry name" value="UCP020893"/>
    <property type="match status" value="1"/>
</dbReference>
<dbReference type="Proteomes" id="UP000658720">
    <property type="component" value="Unassembled WGS sequence"/>
</dbReference>
<dbReference type="InterPro" id="IPR016780">
    <property type="entry name" value="UCP020893"/>
</dbReference>
<reference evidence="2 3" key="1">
    <citation type="submission" date="2020-10" db="EMBL/GenBank/DDBJ databases">
        <authorList>
            <person name="Castelo-Branco R."/>
            <person name="Eusebio N."/>
            <person name="Adriana R."/>
            <person name="Vieira A."/>
            <person name="Brugerolle De Fraissinette N."/>
            <person name="Rezende De Castro R."/>
            <person name="Schneider M.P."/>
            <person name="Vasconcelos V."/>
            <person name="Leao P.N."/>
        </authorList>
    </citation>
    <scope>NUCLEOTIDE SEQUENCE [LARGE SCALE GENOMIC DNA]</scope>
    <source>
        <strain evidence="2 3">LEGE 00031</strain>
    </source>
</reference>
<evidence type="ECO:0008006" key="4">
    <source>
        <dbReference type="Google" id="ProtNLM"/>
    </source>
</evidence>
<organism evidence="2 3">
    <name type="scientific">Synechocystis salina LEGE 00031</name>
    <dbReference type="NCBI Taxonomy" id="1828736"/>
    <lineage>
        <taxon>Bacteria</taxon>
        <taxon>Bacillati</taxon>
        <taxon>Cyanobacteriota</taxon>
        <taxon>Cyanophyceae</taxon>
        <taxon>Synechococcales</taxon>
        <taxon>Merismopediaceae</taxon>
        <taxon>Synechocystis</taxon>
    </lineage>
</organism>
<dbReference type="RefSeq" id="WP_194018547.1">
    <property type="nucleotide sequence ID" value="NZ_JADEVV010000001.1"/>
</dbReference>
<sequence>MLPLILPALLSLSLTAQPLNPYPNAMVASINYTDLSFEQAIAHSQELLLEIAANNLSDQEMTTAIANLVATENGARGFFVTFLTAQNFPLADQPTPALLTALSSSPAIVGELLVKNLAMATATAILHQRAGHGEAAQGSQQVAQRTQTLINELSLPGLPEKLTELEQSLDGPGPYEAFLQRWNYDQEQREAIRQAIAQVE</sequence>
<evidence type="ECO:0000313" key="2">
    <source>
        <dbReference type="EMBL" id="MBE9252390.1"/>
    </source>
</evidence>
<keyword evidence="1" id="KW-0732">Signal</keyword>
<protein>
    <recommendedName>
        <fullName evidence="4">DUF1400 domain-containing protein</fullName>
    </recommendedName>
</protein>
<proteinExistence type="predicted"/>
<dbReference type="EMBL" id="JADEVV010000001">
    <property type="protein sequence ID" value="MBE9252390.1"/>
    <property type="molecule type" value="Genomic_DNA"/>
</dbReference>
<name>A0ABR9VM33_9SYNC</name>